<name>A0ABR8Q749_9CLOT</name>
<evidence type="ECO:0000256" key="5">
    <source>
        <dbReference type="ARBA" id="ARBA00022692"/>
    </source>
</evidence>
<accession>A0ABR8Q749</accession>
<evidence type="ECO:0000256" key="3">
    <source>
        <dbReference type="ARBA" id="ARBA00022448"/>
    </source>
</evidence>
<comment type="subcellular location">
    <subcellularLocation>
        <location evidence="1">Cell membrane</location>
        <topology evidence="1">Multi-pass membrane protein</topology>
    </subcellularLocation>
</comment>
<dbReference type="InterPro" id="IPR038770">
    <property type="entry name" value="Na+/solute_symporter_sf"/>
</dbReference>
<evidence type="ECO:0000256" key="2">
    <source>
        <dbReference type="ARBA" id="ARBA00010145"/>
    </source>
</evidence>
<dbReference type="RefSeq" id="WP_191750854.1">
    <property type="nucleotide sequence ID" value="NZ_JACSQZ010000060.1"/>
</dbReference>
<keyword evidence="7 8" id="KW-0472">Membrane</keyword>
<feature type="transmembrane region" description="Helical" evidence="8">
    <location>
        <begin position="218"/>
        <end position="241"/>
    </location>
</feature>
<evidence type="ECO:0000256" key="8">
    <source>
        <dbReference type="SAM" id="Phobius"/>
    </source>
</evidence>
<comment type="similarity">
    <text evidence="2">Belongs to the auxin efflux carrier (TC 2.A.69) family.</text>
</comment>
<evidence type="ECO:0000313" key="9">
    <source>
        <dbReference type="EMBL" id="MBD7916104.1"/>
    </source>
</evidence>
<comment type="caution">
    <text evidence="9">The sequence shown here is derived from an EMBL/GenBank/DDBJ whole genome shotgun (WGS) entry which is preliminary data.</text>
</comment>
<proteinExistence type="inferred from homology"/>
<feature type="transmembrane region" description="Helical" evidence="8">
    <location>
        <begin position="63"/>
        <end position="86"/>
    </location>
</feature>
<evidence type="ECO:0000256" key="6">
    <source>
        <dbReference type="ARBA" id="ARBA00022989"/>
    </source>
</evidence>
<evidence type="ECO:0000256" key="7">
    <source>
        <dbReference type="ARBA" id="ARBA00023136"/>
    </source>
</evidence>
<dbReference type="PANTHER" id="PTHR36838">
    <property type="entry name" value="AUXIN EFFLUX CARRIER FAMILY PROTEIN"/>
    <property type="match status" value="1"/>
</dbReference>
<feature type="transmembrane region" description="Helical" evidence="8">
    <location>
        <begin position="33"/>
        <end position="51"/>
    </location>
</feature>
<organism evidence="9 10">
    <name type="scientific">Clostridium gallinarum</name>
    <dbReference type="NCBI Taxonomy" id="2762246"/>
    <lineage>
        <taxon>Bacteria</taxon>
        <taxon>Bacillati</taxon>
        <taxon>Bacillota</taxon>
        <taxon>Clostridia</taxon>
        <taxon>Eubacteriales</taxon>
        <taxon>Clostridiaceae</taxon>
        <taxon>Clostridium</taxon>
    </lineage>
</organism>
<evidence type="ECO:0000313" key="10">
    <source>
        <dbReference type="Proteomes" id="UP000640335"/>
    </source>
</evidence>
<evidence type="ECO:0000256" key="1">
    <source>
        <dbReference type="ARBA" id="ARBA00004651"/>
    </source>
</evidence>
<protein>
    <submittedName>
        <fullName evidence="9">AEC family transporter</fullName>
    </submittedName>
</protein>
<evidence type="ECO:0000256" key="4">
    <source>
        <dbReference type="ARBA" id="ARBA00022475"/>
    </source>
</evidence>
<feature type="transmembrane region" description="Helical" evidence="8">
    <location>
        <begin position="247"/>
        <end position="266"/>
    </location>
</feature>
<keyword evidence="4" id="KW-1003">Cell membrane</keyword>
<feature type="transmembrane region" description="Helical" evidence="8">
    <location>
        <begin position="123"/>
        <end position="144"/>
    </location>
</feature>
<feature type="transmembrane region" description="Helical" evidence="8">
    <location>
        <begin position="278"/>
        <end position="300"/>
    </location>
</feature>
<keyword evidence="10" id="KW-1185">Reference proteome</keyword>
<keyword evidence="3" id="KW-0813">Transport</keyword>
<gene>
    <name evidence="9" type="ORF">H9660_13195</name>
</gene>
<dbReference type="Pfam" id="PF01758">
    <property type="entry name" value="SBF"/>
    <property type="match status" value="1"/>
</dbReference>
<dbReference type="Gene3D" id="1.20.1530.20">
    <property type="match status" value="1"/>
</dbReference>
<feature type="transmembrane region" description="Helical" evidence="8">
    <location>
        <begin position="156"/>
        <end position="176"/>
    </location>
</feature>
<dbReference type="Proteomes" id="UP000640335">
    <property type="component" value="Unassembled WGS sequence"/>
</dbReference>
<dbReference type="EMBL" id="JACSQZ010000060">
    <property type="protein sequence ID" value="MBD7916104.1"/>
    <property type="molecule type" value="Genomic_DNA"/>
</dbReference>
<dbReference type="InterPro" id="IPR002657">
    <property type="entry name" value="BilAc:Na_symport/Acr3"/>
</dbReference>
<dbReference type="Pfam" id="PF03547">
    <property type="entry name" value="Mem_trans"/>
    <property type="match status" value="1"/>
</dbReference>
<keyword evidence="6 8" id="KW-1133">Transmembrane helix</keyword>
<dbReference type="InterPro" id="IPR004776">
    <property type="entry name" value="Mem_transp_PIN-like"/>
</dbReference>
<sequence length="301" mass="34042">MIVLKEIMSLFLIILIGVYSKKRKIINEEINFGLRKILLEITLPLLIINSFNFSFQDEMKSNVLISLIYSVAFFVVGIIVSYICLIPIKSDKKKILHFANIFPNCGFVGFPIINSLFGAEGMIYGSIFNTVFNIFLWTYGVIIFSNKVSKSNIKKIFLNPSIIAVYIGIFMMIFNIKLPSFILESTKLVGNMTTPISMMIVGVMLADVKVKDIFKQGTIYYGSIIKLIVIPISLYFIKLLLKDNSTIINTIILIQAMPAATMTTIFSIDFNKEKEYSAIVVFISTLLSIITIPIMVRFIIN</sequence>
<feature type="transmembrane region" description="Helical" evidence="8">
    <location>
        <begin position="98"/>
        <end position="117"/>
    </location>
</feature>
<keyword evidence="5 8" id="KW-0812">Transmembrane</keyword>
<dbReference type="PANTHER" id="PTHR36838:SF1">
    <property type="entry name" value="SLR1864 PROTEIN"/>
    <property type="match status" value="1"/>
</dbReference>
<reference evidence="9 10" key="1">
    <citation type="submission" date="2020-08" db="EMBL/GenBank/DDBJ databases">
        <title>A Genomic Blueprint of the Chicken Gut Microbiome.</title>
        <authorList>
            <person name="Gilroy R."/>
            <person name="Ravi A."/>
            <person name="Getino M."/>
            <person name="Pursley I."/>
            <person name="Horton D.L."/>
            <person name="Alikhan N.-F."/>
            <person name="Baker D."/>
            <person name="Gharbi K."/>
            <person name="Hall N."/>
            <person name="Watson M."/>
            <person name="Adriaenssens E.M."/>
            <person name="Foster-Nyarko E."/>
            <person name="Jarju S."/>
            <person name="Secka A."/>
            <person name="Antonio M."/>
            <person name="Oren A."/>
            <person name="Chaudhuri R."/>
            <person name="La Ragione R.M."/>
            <person name="Hildebrand F."/>
            <person name="Pallen M.J."/>
        </authorList>
    </citation>
    <scope>NUCLEOTIDE SEQUENCE [LARGE SCALE GENOMIC DNA]</scope>
    <source>
        <strain evidence="9 10">Sa3CUN1</strain>
    </source>
</reference>